<protein>
    <submittedName>
        <fullName evidence="6">Putative hydroxymethylpyrimidine transport system ATP-binding protein</fullName>
    </submittedName>
</protein>
<evidence type="ECO:0000256" key="4">
    <source>
        <dbReference type="ARBA" id="ARBA00022840"/>
    </source>
</evidence>
<dbReference type="Pfam" id="PF00005">
    <property type="entry name" value="ABC_tran"/>
    <property type="match status" value="1"/>
</dbReference>
<evidence type="ECO:0000256" key="1">
    <source>
        <dbReference type="ARBA" id="ARBA00005417"/>
    </source>
</evidence>
<comment type="caution">
    <text evidence="6">The sequence shown here is derived from an EMBL/GenBank/DDBJ whole genome shotgun (WGS) entry which is preliminary data.</text>
</comment>
<dbReference type="SUPFAM" id="SSF52540">
    <property type="entry name" value="P-loop containing nucleoside triphosphate hydrolases"/>
    <property type="match status" value="1"/>
</dbReference>
<dbReference type="AlphaFoldDB" id="A0A4R6RF60"/>
<dbReference type="PANTHER" id="PTHR42788">
    <property type="entry name" value="TAURINE IMPORT ATP-BINDING PROTEIN-RELATED"/>
    <property type="match status" value="1"/>
</dbReference>
<evidence type="ECO:0000256" key="2">
    <source>
        <dbReference type="ARBA" id="ARBA00022448"/>
    </source>
</evidence>
<dbReference type="GO" id="GO:0005524">
    <property type="term" value="F:ATP binding"/>
    <property type="evidence" value="ECO:0007669"/>
    <property type="project" value="UniProtKB-KW"/>
</dbReference>
<organism evidence="6 7">
    <name type="scientific">Oharaeibacter diazotrophicus</name>
    <dbReference type="NCBI Taxonomy" id="1920512"/>
    <lineage>
        <taxon>Bacteria</taxon>
        <taxon>Pseudomonadati</taxon>
        <taxon>Pseudomonadota</taxon>
        <taxon>Alphaproteobacteria</taxon>
        <taxon>Hyphomicrobiales</taxon>
        <taxon>Pleomorphomonadaceae</taxon>
        <taxon>Oharaeibacter</taxon>
    </lineage>
</organism>
<dbReference type="InterPro" id="IPR050166">
    <property type="entry name" value="ABC_transporter_ATP-bind"/>
</dbReference>
<dbReference type="Gene3D" id="3.40.50.300">
    <property type="entry name" value="P-loop containing nucleotide triphosphate hydrolases"/>
    <property type="match status" value="1"/>
</dbReference>
<keyword evidence="7" id="KW-1185">Reference proteome</keyword>
<feature type="domain" description="ABC transporter" evidence="5">
    <location>
        <begin position="26"/>
        <end position="247"/>
    </location>
</feature>
<dbReference type="InterPro" id="IPR017871">
    <property type="entry name" value="ABC_transporter-like_CS"/>
</dbReference>
<dbReference type="EMBL" id="SNXY01000007">
    <property type="protein sequence ID" value="TDP84880.1"/>
    <property type="molecule type" value="Genomic_DNA"/>
</dbReference>
<sequence>MPPANREGPSGSTAPGHGAMPAAVGILVEGLAFAAGGRTILAGLDLRVEPGETMAMVGRSGSGKTSLIRILAGLAAPSAGRAGGTDGRPLAGRAAWMGQQDLLFPWLSALDNVAVGARLRGEPAERARALDLLARVGLADRRDALPAALSGGMRQRVAIARTLYEDRPVVLMDEPFSALDAITRARIQDLAAELLADRTVLLITHDPQEACRIADRLVVLGGTPARASAPIPVPGSPPRAPDDPRVLAAQGRLLSDLLGDAA</sequence>
<comment type="similarity">
    <text evidence="1">Belongs to the ABC transporter superfamily.</text>
</comment>
<dbReference type="Proteomes" id="UP000294547">
    <property type="component" value="Unassembled WGS sequence"/>
</dbReference>
<dbReference type="GO" id="GO:0016887">
    <property type="term" value="F:ATP hydrolysis activity"/>
    <property type="evidence" value="ECO:0007669"/>
    <property type="project" value="InterPro"/>
</dbReference>
<name>A0A4R6RF60_9HYPH</name>
<evidence type="ECO:0000256" key="3">
    <source>
        <dbReference type="ARBA" id="ARBA00022741"/>
    </source>
</evidence>
<keyword evidence="3" id="KW-0547">Nucleotide-binding</keyword>
<gene>
    <name evidence="6" type="ORF">EDD54_1721</name>
</gene>
<evidence type="ECO:0000313" key="6">
    <source>
        <dbReference type="EMBL" id="TDP84880.1"/>
    </source>
</evidence>
<proteinExistence type="inferred from homology"/>
<evidence type="ECO:0000313" key="7">
    <source>
        <dbReference type="Proteomes" id="UP000294547"/>
    </source>
</evidence>
<dbReference type="PROSITE" id="PS00211">
    <property type="entry name" value="ABC_TRANSPORTER_1"/>
    <property type="match status" value="1"/>
</dbReference>
<accession>A0A4R6RF60</accession>
<dbReference type="PANTHER" id="PTHR42788:SF19">
    <property type="entry name" value="ALIPHATIC SULFONATES IMPORT ATP-BINDING PROTEIN SSUB 2"/>
    <property type="match status" value="1"/>
</dbReference>
<reference evidence="6 7" key="1">
    <citation type="submission" date="2019-03" db="EMBL/GenBank/DDBJ databases">
        <title>Genomic Encyclopedia of Type Strains, Phase IV (KMG-IV): sequencing the most valuable type-strain genomes for metagenomic binning, comparative biology and taxonomic classification.</title>
        <authorList>
            <person name="Goeker M."/>
        </authorList>
    </citation>
    <scope>NUCLEOTIDE SEQUENCE [LARGE SCALE GENOMIC DNA]</scope>
    <source>
        <strain evidence="6 7">DSM 102969</strain>
    </source>
</reference>
<dbReference type="InterPro" id="IPR003439">
    <property type="entry name" value="ABC_transporter-like_ATP-bd"/>
</dbReference>
<dbReference type="PROSITE" id="PS50893">
    <property type="entry name" value="ABC_TRANSPORTER_2"/>
    <property type="match status" value="1"/>
</dbReference>
<dbReference type="RefSeq" id="WP_245515704.1">
    <property type="nucleotide sequence ID" value="NZ_BSPM01000004.1"/>
</dbReference>
<dbReference type="InterPro" id="IPR027417">
    <property type="entry name" value="P-loop_NTPase"/>
</dbReference>
<evidence type="ECO:0000259" key="5">
    <source>
        <dbReference type="PROSITE" id="PS50893"/>
    </source>
</evidence>
<dbReference type="SMART" id="SM00382">
    <property type="entry name" value="AAA"/>
    <property type="match status" value="1"/>
</dbReference>
<dbReference type="InterPro" id="IPR003593">
    <property type="entry name" value="AAA+_ATPase"/>
</dbReference>
<keyword evidence="4 6" id="KW-0067">ATP-binding</keyword>
<keyword evidence="2" id="KW-0813">Transport</keyword>